<dbReference type="RefSeq" id="WP_218144447.1">
    <property type="nucleotide sequence ID" value="NZ_FOGD01000001.1"/>
</dbReference>
<feature type="domain" description="DUF1902" evidence="1">
    <location>
        <begin position="155"/>
        <end position="213"/>
    </location>
</feature>
<dbReference type="AlphaFoldDB" id="A0A1H9E1L2"/>
<protein>
    <recommendedName>
        <fullName evidence="1">DUF1902 domain-containing protein</fullName>
    </recommendedName>
</protein>
<keyword evidence="3" id="KW-1185">Reference proteome</keyword>
<dbReference type="STRING" id="180197.SAMN02982919_00177"/>
<evidence type="ECO:0000313" key="2">
    <source>
        <dbReference type="EMBL" id="SEQ19565.1"/>
    </source>
</evidence>
<sequence>MSFFVASFGELPVRFVLRSGDLFVSKDDLFAAITSCFTPRIQALGVQFIEHGLSLLSDSHDKRAAVMGDSEIGPAVHFHAAGSLLHSLSDLTDVDSDDLRESSFRVSTLLRWYSAATARADEHFGRTVVDLLGSVKKRLDRLNPPLTVEVTFSDGYYTAECDALNLVTEAKTLDELTERTWLLVPDLIELNDLPMDADSVRLRFDLVQSAQQRVAL</sequence>
<dbReference type="InterPro" id="IPR015066">
    <property type="entry name" value="DUF1902"/>
</dbReference>
<organism evidence="2 3">
    <name type="scientific">Giesbergeria anulus</name>
    <dbReference type="NCBI Taxonomy" id="180197"/>
    <lineage>
        <taxon>Bacteria</taxon>
        <taxon>Pseudomonadati</taxon>
        <taxon>Pseudomonadota</taxon>
        <taxon>Betaproteobacteria</taxon>
        <taxon>Burkholderiales</taxon>
        <taxon>Comamonadaceae</taxon>
        <taxon>Giesbergeria</taxon>
    </lineage>
</organism>
<dbReference type="Gene3D" id="3.30.2390.10">
    <property type="entry name" value="TTHA1013-like"/>
    <property type="match status" value="1"/>
</dbReference>
<proteinExistence type="predicted"/>
<evidence type="ECO:0000259" key="1">
    <source>
        <dbReference type="Pfam" id="PF08972"/>
    </source>
</evidence>
<dbReference type="EMBL" id="FOGD01000001">
    <property type="protein sequence ID" value="SEQ19565.1"/>
    <property type="molecule type" value="Genomic_DNA"/>
</dbReference>
<accession>A0A1H9E1L2</accession>
<dbReference type="SUPFAM" id="SSF143100">
    <property type="entry name" value="TTHA1013/TTHA0281-like"/>
    <property type="match status" value="1"/>
</dbReference>
<dbReference type="Pfam" id="PF08972">
    <property type="entry name" value="DUF1902"/>
    <property type="match status" value="1"/>
</dbReference>
<reference evidence="2 3" key="1">
    <citation type="submission" date="2016-10" db="EMBL/GenBank/DDBJ databases">
        <authorList>
            <person name="de Groot N.N."/>
        </authorList>
    </citation>
    <scope>NUCLEOTIDE SEQUENCE [LARGE SCALE GENOMIC DNA]</scope>
    <source>
        <strain evidence="2 3">ATCC 35958</strain>
    </source>
</reference>
<dbReference type="InterPro" id="IPR035069">
    <property type="entry name" value="TTHA1013/TTHA0281-like"/>
</dbReference>
<dbReference type="Proteomes" id="UP000199766">
    <property type="component" value="Unassembled WGS sequence"/>
</dbReference>
<gene>
    <name evidence="2" type="ORF">SAMN02982919_00177</name>
</gene>
<name>A0A1H9E1L2_9BURK</name>
<evidence type="ECO:0000313" key="3">
    <source>
        <dbReference type="Proteomes" id="UP000199766"/>
    </source>
</evidence>